<protein>
    <submittedName>
        <fullName evidence="1">Uncharacterized protein</fullName>
    </submittedName>
</protein>
<dbReference type="EMBL" id="VKLS01000062">
    <property type="protein sequence ID" value="TSB42737.1"/>
    <property type="molecule type" value="Genomic_DNA"/>
</dbReference>
<dbReference type="AlphaFoldDB" id="A0A553ZMR2"/>
<dbReference type="Proteomes" id="UP000320888">
    <property type="component" value="Unassembled WGS sequence"/>
</dbReference>
<dbReference type="RefSeq" id="WP_143940175.1">
    <property type="nucleotide sequence ID" value="NZ_VKLS01000062.1"/>
</dbReference>
<accession>A0A553ZMR2</accession>
<evidence type="ECO:0000313" key="1">
    <source>
        <dbReference type="EMBL" id="TSB42737.1"/>
    </source>
</evidence>
<evidence type="ECO:0000313" key="2">
    <source>
        <dbReference type="Proteomes" id="UP000320888"/>
    </source>
</evidence>
<proteinExistence type="predicted"/>
<dbReference type="OrthoDB" id="9916458at2"/>
<name>A0A553ZMR2_9ACTN</name>
<keyword evidence="2" id="KW-1185">Reference proteome</keyword>
<comment type="caution">
    <text evidence="1">The sequence shown here is derived from an EMBL/GenBank/DDBJ whole genome shotgun (WGS) entry which is preliminary data.</text>
</comment>
<sequence length="153" mass="17445">MLRNLIVRMPGRIPAQGIDLRALYSLRMPNGDYAPGRILETHRLWERRWNDGIPYVSTETEPSRTEYRVVGFLAVADRTVGAGRPGHLEALLEVPRLVLVDDPGEARQALITFHDEMSRIGPERRLGDLTIQPRTFMRDITVVDPHRIRSLAV</sequence>
<reference evidence="1 2" key="1">
    <citation type="submission" date="2019-07" db="EMBL/GenBank/DDBJ databases">
        <title>Draft genome for Streptomyces benahoarensis MZ03-48.</title>
        <authorList>
            <person name="Gonzalez-Pimentel J.L."/>
        </authorList>
    </citation>
    <scope>NUCLEOTIDE SEQUENCE [LARGE SCALE GENOMIC DNA]</scope>
    <source>
        <strain evidence="1 2">MZ03-48</strain>
    </source>
</reference>
<gene>
    <name evidence="1" type="ORF">FNZ23_08335</name>
</gene>
<organism evidence="1 2">
    <name type="scientific">Streptomyces benahoarensis</name>
    <dbReference type="NCBI Taxonomy" id="2595054"/>
    <lineage>
        <taxon>Bacteria</taxon>
        <taxon>Bacillati</taxon>
        <taxon>Actinomycetota</taxon>
        <taxon>Actinomycetes</taxon>
        <taxon>Kitasatosporales</taxon>
        <taxon>Streptomycetaceae</taxon>
        <taxon>Streptomyces</taxon>
    </lineage>
</organism>